<evidence type="ECO:0000259" key="1">
    <source>
        <dbReference type="Pfam" id="PF04542"/>
    </source>
</evidence>
<dbReference type="GO" id="GO:0006352">
    <property type="term" value="P:DNA-templated transcription initiation"/>
    <property type="evidence" value="ECO:0007669"/>
    <property type="project" value="InterPro"/>
</dbReference>
<dbReference type="InterPro" id="IPR046531">
    <property type="entry name" value="DUF6596"/>
</dbReference>
<protein>
    <submittedName>
        <fullName evidence="3">RNA polymerase ECF family sigma subunit</fullName>
    </submittedName>
</protein>
<dbReference type="GO" id="GO:0003700">
    <property type="term" value="F:DNA-binding transcription factor activity"/>
    <property type="evidence" value="ECO:0007669"/>
    <property type="project" value="InterPro"/>
</dbReference>
<dbReference type="PANTHER" id="PTHR47756">
    <property type="entry name" value="BLL6612 PROTEIN-RELATED"/>
    <property type="match status" value="1"/>
</dbReference>
<reference evidence="3 4" key="1">
    <citation type="submission" date="2018-06" db="EMBL/GenBank/DDBJ databases">
        <title>Freshwater and sediment microbial communities from various areas in North America, analyzing microbe dynamics in response to fracking.</title>
        <authorList>
            <person name="Lamendella R."/>
        </authorList>
    </citation>
    <scope>NUCLEOTIDE SEQUENCE [LARGE SCALE GENOMIC DNA]</scope>
    <source>
        <strain evidence="3 4">3b_TX</strain>
    </source>
</reference>
<proteinExistence type="predicted"/>
<dbReference type="Pfam" id="PF20239">
    <property type="entry name" value="DUF6596"/>
    <property type="match status" value="1"/>
</dbReference>
<evidence type="ECO:0000313" key="3">
    <source>
        <dbReference type="EMBL" id="RBP72815.1"/>
    </source>
</evidence>
<gene>
    <name evidence="3" type="ORF">DFO65_103106</name>
</gene>
<evidence type="ECO:0000259" key="2">
    <source>
        <dbReference type="Pfam" id="PF20239"/>
    </source>
</evidence>
<sequence length="420" mass="45690">MSADRDEPTAAVASVLARLGAEDRSRLLAVLARRFHDLDLAEDVLADAMVRAMETWPRTGIPDRPAAWLLTVAKNRALDIVRGDAARARRLAALRIEDEIGTGAARDHSEDIVDSLGAADIPDERLTLFFTCSHPTLRTGEHVALILRCLGGLSTAEVAAGFLVDTTTMQQRLVRAKRRIRVTGIPFRRPTDKEVADRLPAVLRALYLIFTQGYVATTGMAHVRPELTAEAIRLTRVLARLLPESTEVRGLLALFLLTEARQPARSDSAGLPVPLSRQERSRWVSALIVEGLSLVTRAAGEPEAASYTIQAAIAALHAEAASFADTDWRQIRVLYAMLTRLEPTPMVRLAEAVAIFRCDGPRAGLRALDALPLEGHRPFHIARGIMLREHGDEAGAAAEAARARKCPGNDAESAFIDLDG</sequence>
<dbReference type="Proteomes" id="UP000253509">
    <property type="component" value="Unassembled WGS sequence"/>
</dbReference>
<keyword evidence="4" id="KW-1185">Reference proteome</keyword>
<dbReference type="InterPro" id="IPR013325">
    <property type="entry name" value="RNA_pol_sigma_r2"/>
</dbReference>
<feature type="domain" description="DUF6596" evidence="2">
    <location>
        <begin position="198"/>
        <end position="299"/>
    </location>
</feature>
<dbReference type="SUPFAM" id="SSF88946">
    <property type="entry name" value="Sigma2 domain of RNA polymerase sigma factors"/>
    <property type="match status" value="1"/>
</dbReference>
<name>A0A366IML3_9MICO</name>
<dbReference type="AlphaFoldDB" id="A0A366IML3"/>
<organism evidence="3 4">
    <name type="scientific">Brevibacterium celere</name>
    <dbReference type="NCBI Taxonomy" id="225845"/>
    <lineage>
        <taxon>Bacteria</taxon>
        <taxon>Bacillati</taxon>
        <taxon>Actinomycetota</taxon>
        <taxon>Actinomycetes</taxon>
        <taxon>Micrococcales</taxon>
        <taxon>Brevibacteriaceae</taxon>
        <taxon>Brevibacterium</taxon>
    </lineage>
</organism>
<accession>A0A366IML3</accession>
<dbReference type="SUPFAM" id="SSF88659">
    <property type="entry name" value="Sigma3 and sigma4 domains of RNA polymerase sigma factors"/>
    <property type="match status" value="1"/>
</dbReference>
<dbReference type="Pfam" id="PF04542">
    <property type="entry name" value="Sigma70_r2"/>
    <property type="match status" value="1"/>
</dbReference>
<dbReference type="InterPro" id="IPR007627">
    <property type="entry name" value="RNA_pol_sigma70_r2"/>
</dbReference>
<dbReference type="Gene3D" id="1.10.1740.10">
    <property type="match status" value="1"/>
</dbReference>
<evidence type="ECO:0000313" key="4">
    <source>
        <dbReference type="Proteomes" id="UP000253509"/>
    </source>
</evidence>
<dbReference type="InterPro" id="IPR013324">
    <property type="entry name" value="RNA_pol_sigma_r3/r4-like"/>
</dbReference>
<dbReference type="RefSeq" id="WP_113903304.1">
    <property type="nucleotide sequence ID" value="NZ_QNSB01000003.1"/>
</dbReference>
<comment type="caution">
    <text evidence="3">The sequence shown here is derived from an EMBL/GenBank/DDBJ whole genome shotgun (WGS) entry which is preliminary data.</text>
</comment>
<feature type="domain" description="RNA polymerase sigma-70 region 2" evidence="1">
    <location>
        <begin position="24"/>
        <end position="83"/>
    </location>
</feature>
<dbReference type="PANTHER" id="PTHR47756:SF2">
    <property type="entry name" value="BLL6612 PROTEIN"/>
    <property type="match status" value="1"/>
</dbReference>
<dbReference type="EMBL" id="QNSB01000003">
    <property type="protein sequence ID" value="RBP72815.1"/>
    <property type="molecule type" value="Genomic_DNA"/>
</dbReference>